<dbReference type="Gene3D" id="3.30.750.140">
    <property type="match status" value="1"/>
</dbReference>
<keyword evidence="3" id="KW-0969">Cilium</keyword>
<keyword evidence="4" id="KW-1185">Reference proteome</keyword>
<feature type="region of interest" description="Disordered" evidence="1">
    <location>
        <begin position="123"/>
        <end position="153"/>
    </location>
</feature>
<accession>A0ABV7WBQ0</accession>
<feature type="compositionally biased region" description="Gly residues" evidence="1">
    <location>
        <begin position="290"/>
        <end position="299"/>
    </location>
</feature>
<reference evidence="4" key="1">
    <citation type="journal article" date="2019" name="Int. J. Syst. Evol. Microbiol.">
        <title>The Global Catalogue of Microorganisms (GCM) 10K type strain sequencing project: providing services to taxonomists for standard genome sequencing and annotation.</title>
        <authorList>
            <consortium name="The Broad Institute Genomics Platform"/>
            <consortium name="The Broad Institute Genome Sequencing Center for Infectious Disease"/>
            <person name="Wu L."/>
            <person name="Ma J."/>
        </authorList>
    </citation>
    <scope>NUCLEOTIDE SEQUENCE [LARGE SCALE GENOMIC DNA]</scope>
    <source>
        <strain evidence="4">KCTC 42501</strain>
    </source>
</reference>
<feature type="compositionally biased region" description="Polar residues" evidence="1">
    <location>
        <begin position="407"/>
        <end position="419"/>
    </location>
</feature>
<feature type="region of interest" description="Disordered" evidence="1">
    <location>
        <begin position="171"/>
        <end position="231"/>
    </location>
</feature>
<evidence type="ECO:0000259" key="2">
    <source>
        <dbReference type="Pfam" id="PF02120"/>
    </source>
</evidence>
<feature type="region of interest" description="Disordered" evidence="1">
    <location>
        <begin position="1"/>
        <end position="39"/>
    </location>
</feature>
<dbReference type="InterPro" id="IPR021136">
    <property type="entry name" value="Flagellar_hook_control-like_C"/>
</dbReference>
<feature type="region of interest" description="Disordered" evidence="1">
    <location>
        <begin position="280"/>
        <end position="316"/>
    </location>
</feature>
<feature type="compositionally biased region" description="Low complexity" evidence="1">
    <location>
        <begin position="1"/>
        <end position="32"/>
    </location>
</feature>
<feature type="region of interest" description="Disordered" evidence="1">
    <location>
        <begin position="407"/>
        <end position="462"/>
    </location>
</feature>
<evidence type="ECO:0000313" key="4">
    <source>
        <dbReference type="Proteomes" id="UP001595729"/>
    </source>
</evidence>
<protein>
    <submittedName>
        <fullName evidence="3">Flagellar hook-length control protein FliK</fullName>
    </submittedName>
</protein>
<feature type="compositionally biased region" description="Low complexity" evidence="1">
    <location>
        <begin position="179"/>
        <end position="202"/>
    </location>
</feature>
<feature type="compositionally biased region" description="Polar residues" evidence="1">
    <location>
        <begin position="205"/>
        <end position="225"/>
    </location>
</feature>
<feature type="compositionally biased region" description="Basic and acidic residues" evidence="1">
    <location>
        <begin position="300"/>
        <end position="316"/>
    </location>
</feature>
<sequence length="462" mass="46158">MSSTAPSTSHSASAGPTQAAQAAGRNGAQGARKPGGQETGADLFANLLSLLSATNDTLPLAADAPAELVQETAGNPATDSGEAQLEAMMAWAALPSAGTSTTAVPSTDAPTAASATADASGVLASGTATGPRALAGPSPDTGTPPQVLASDGAPADTLQGMQVLDQPEALDEQTQAQLSAANASPPAAGNSAPAPAAARPAAWRSTAQMAGTSALQQWHHTQAQSGPGVERAAVRVDTGPSLPLHSTVALDQRFAQTISDETTPDAPLTAVPLQGGVVPMAGGADHSGQPGTGGEAGADGGDHTDTRDGLSSDARDETYEETLAQADAEAEERLDSFASPHLRQASLRIGEDGENAIDVRLSLTGQELDLSFRTDNAEARAELRQNAEGTLADLLQRGGIQLGDVNVSDQRGQQGQGSPSAAPARTGAPSVRADTATAPAGSAVPATPRPRSDGSRPLDLFV</sequence>
<gene>
    <name evidence="3" type="ORF">ACFOPI_22790</name>
</gene>
<keyword evidence="3" id="KW-0282">Flagellum</keyword>
<dbReference type="Pfam" id="PF02120">
    <property type="entry name" value="Flg_hook"/>
    <property type="match status" value="1"/>
</dbReference>
<evidence type="ECO:0000313" key="3">
    <source>
        <dbReference type="EMBL" id="MFC3686437.1"/>
    </source>
</evidence>
<dbReference type="Proteomes" id="UP001595729">
    <property type="component" value="Unassembled WGS sequence"/>
</dbReference>
<comment type="caution">
    <text evidence="3">The sequence shown here is derived from an EMBL/GenBank/DDBJ whole genome shotgun (WGS) entry which is preliminary data.</text>
</comment>
<dbReference type="RefSeq" id="WP_382179293.1">
    <property type="nucleotide sequence ID" value="NZ_JBHRXX010000010.1"/>
</dbReference>
<dbReference type="InterPro" id="IPR038610">
    <property type="entry name" value="FliK-like_C_sf"/>
</dbReference>
<name>A0ABV7WBQ0_9BURK</name>
<feature type="domain" description="Flagellar hook-length control protein-like C-terminal" evidence="2">
    <location>
        <begin position="356"/>
        <end position="416"/>
    </location>
</feature>
<keyword evidence="3" id="KW-0966">Cell projection</keyword>
<organism evidence="3 4">
    <name type="scientific">Hydrogenophaga luteola</name>
    <dbReference type="NCBI Taxonomy" id="1591122"/>
    <lineage>
        <taxon>Bacteria</taxon>
        <taxon>Pseudomonadati</taxon>
        <taxon>Pseudomonadota</taxon>
        <taxon>Betaproteobacteria</taxon>
        <taxon>Burkholderiales</taxon>
        <taxon>Comamonadaceae</taxon>
        <taxon>Hydrogenophaga</taxon>
    </lineage>
</organism>
<dbReference type="EMBL" id="JBHRXX010000010">
    <property type="protein sequence ID" value="MFC3686437.1"/>
    <property type="molecule type" value="Genomic_DNA"/>
</dbReference>
<evidence type="ECO:0000256" key="1">
    <source>
        <dbReference type="SAM" id="MobiDB-lite"/>
    </source>
</evidence>
<proteinExistence type="predicted"/>